<evidence type="ECO:0000256" key="1">
    <source>
        <dbReference type="SAM" id="MobiDB-lite"/>
    </source>
</evidence>
<dbReference type="Proteomes" id="UP001174691">
    <property type="component" value="Unassembled WGS sequence"/>
</dbReference>
<comment type="caution">
    <text evidence="2">The sequence shown here is derived from an EMBL/GenBank/DDBJ whole genome shotgun (WGS) entry which is preliminary data.</text>
</comment>
<name>A0AA38R2K6_9PEZI</name>
<gene>
    <name evidence="2" type="ORF">NKR19_g9009</name>
</gene>
<evidence type="ECO:0000313" key="3">
    <source>
        <dbReference type="Proteomes" id="UP001174691"/>
    </source>
</evidence>
<proteinExistence type="predicted"/>
<feature type="compositionally biased region" description="Low complexity" evidence="1">
    <location>
        <begin position="297"/>
        <end position="313"/>
    </location>
</feature>
<evidence type="ECO:0000313" key="2">
    <source>
        <dbReference type="EMBL" id="KAJ9133610.1"/>
    </source>
</evidence>
<reference evidence="2" key="1">
    <citation type="submission" date="2022-07" db="EMBL/GenBank/DDBJ databases">
        <title>Fungi with potential for degradation of polypropylene.</title>
        <authorList>
            <person name="Gostincar C."/>
        </authorList>
    </citation>
    <scope>NUCLEOTIDE SEQUENCE</scope>
    <source>
        <strain evidence="2">EXF-13287</strain>
    </source>
</reference>
<feature type="compositionally biased region" description="Polar residues" evidence="1">
    <location>
        <begin position="251"/>
        <end position="263"/>
    </location>
</feature>
<dbReference type="EMBL" id="JANBVN010000199">
    <property type="protein sequence ID" value="KAJ9133610.1"/>
    <property type="molecule type" value="Genomic_DNA"/>
</dbReference>
<feature type="region of interest" description="Disordered" evidence="1">
    <location>
        <begin position="221"/>
        <end position="335"/>
    </location>
</feature>
<feature type="compositionally biased region" description="Pro residues" evidence="1">
    <location>
        <begin position="235"/>
        <end position="244"/>
    </location>
</feature>
<feature type="region of interest" description="Disordered" evidence="1">
    <location>
        <begin position="69"/>
        <end position="118"/>
    </location>
</feature>
<protein>
    <submittedName>
        <fullName evidence="2">Uncharacterized protein</fullName>
    </submittedName>
</protein>
<feature type="compositionally biased region" description="Low complexity" evidence="1">
    <location>
        <begin position="80"/>
        <end position="90"/>
    </location>
</feature>
<feature type="compositionally biased region" description="Polar residues" evidence="1">
    <location>
        <begin position="97"/>
        <end position="111"/>
    </location>
</feature>
<keyword evidence="3" id="KW-1185">Reference proteome</keyword>
<sequence>MNNDTGSDAAYCNALFLVHVFPDDAVGLLSKCDREKLAGLADDACTKLGGNFWQMKALVMERRTDELRRAKSDISRRTSTRSSPITPTRRALPAPSQRGQTPPSTPGSKASSRPPGLEKIAVHHGGEEFVMMAGSSGNEWYFIGEDKLSRFHNMIKNWANPPAHVRLGRGGKLMTVSEFVGITWSSPEDYGTKYHHFWVVPAGHITRADVLLGDGGVTDMNKPSPLALEQSSPKPHVPMPPPAFQPAAKRTTATSGIHTSIGSSCGGKSVRDLAASPMGRRQVGISKIPGPPPLLGSPPTLGSRGSSRGSSAGFDTAVSHPGSAASSSATSSSVMVQPQSGGDVVLVRPAFQGQPLRLRTLDLTLDGATVLALLSDWVQPGEIDRSRHRLLVTPLWPNPASPGNIPREECPLDDDFERFFWAAMAGFISEHRAPGSFRKPEFSLDIG</sequence>
<feature type="compositionally biased region" description="Low complexity" evidence="1">
    <location>
        <begin position="323"/>
        <end position="333"/>
    </location>
</feature>
<accession>A0AA38R2K6</accession>
<organism evidence="2 3">
    <name type="scientific">Coniochaeta hoffmannii</name>
    <dbReference type="NCBI Taxonomy" id="91930"/>
    <lineage>
        <taxon>Eukaryota</taxon>
        <taxon>Fungi</taxon>
        <taxon>Dikarya</taxon>
        <taxon>Ascomycota</taxon>
        <taxon>Pezizomycotina</taxon>
        <taxon>Sordariomycetes</taxon>
        <taxon>Sordariomycetidae</taxon>
        <taxon>Coniochaetales</taxon>
        <taxon>Coniochaetaceae</taxon>
        <taxon>Coniochaeta</taxon>
    </lineage>
</organism>
<dbReference type="AlphaFoldDB" id="A0AA38R2K6"/>